<dbReference type="InterPro" id="IPR002347">
    <property type="entry name" value="SDR_fam"/>
</dbReference>
<protein>
    <submittedName>
        <fullName evidence="3">2-deoxy-D-gluconate 3-dehydrogenase</fullName>
    </submittedName>
</protein>
<dbReference type="RefSeq" id="WP_229750718.1">
    <property type="nucleotide sequence ID" value="NZ_BMHP01000011.1"/>
</dbReference>
<proteinExistence type="inferred from homology"/>
<dbReference type="Pfam" id="PF13561">
    <property type="entry name" value="adh_short_C2"/>
    <property type="match status" value="1"/>
</dbReference>
<reference evidence="3" key="2">
    <citation type="submission" date="2020-09" db="EMBL/GenBank/DDBJ databases">
        <authorList>
            <person name="Sun Q."/>
            <person name="Zhou Y."/>
        </authorList>
    </citation>
    <scope>NUCLEOTIDE SEQUENCE</scope>
    <source>
        <strain evidence="3">CGMCC 1.15178</strain>
    </source>
</reference>
<dbReference type="PRINTS" id="PR00081">
    <property type="entry name" value="GDHRDH"/>
</dbReference>
<comment type="similarity">
    <text evidence="1">Belongs to the short-chain dehydrogenases/reductases (SDR) family.</text>
</comment>
<sequence length="268" mass="29144">MITDTLNMFQLTGQVAIVTGGSGVYGSHMCLGLCEAGATVVVGGHDGAACEETAAGLREKGFQAIGLGVDLSNEASIIDFIRQILTQCGRIDILVNAAISRYENRNLENITSDGWDATAQVNGRGTILITREVVKQMRQQGQGNIINVSSIVGVVAPRFPMYELDDLISGVEYTYNKFGMMGLTQWMAAYYGRYNIRVNCLSPGGNNLKGTKDEIRSEAVADEYLRQTPMGRFADERDLKGPVVFLASEASRYMTGQNLIIDGGYTIW</sequence>
<dbReference type="GO" id="GO:0030497">
    <property type="term" value="P:fatty acid elongation"/>
    <property type="evidence" value="ECO:0007669"/>
    <property type="project" value="TreeGrafter"/>
</dbReference>
<evidence type="ECO:0000313" key="3">
    <source>
        <dbReference type="EMBL" id="GGD99186.1"/>
    </source>
</evidence>
<reference evidence="3" key="1">
    <citation type="journal article" date="2014" name="Int. J. Syst. Evol. Microbiol.">
        <title>Complete genome sequence of Corynebacterium casei LMG S-19264T (=DSM 44701T), isolated from a smear-ripened cheese.</title>
        <authorList>
            <consortium name="US DOE Joint Genome Institute (JGI-PGF)"/>
            <person name="Walter F."/>
            <person name="Albersmeier A."/>
            <person name="Kalinowski J."/>
            <person name="Ruckert C."/>
        </authorList>
    </citation>
    <scope>NUCLEOTIDE SEQUENCE</scope>
    <source>
        <strain evidence="3">CGMCC 1.15178</strain>
    </source>
</reference>
<dbReference type="Gene3D" id="3.40.50.720">
    <property type="entry name" value="NAD(P)-binding Rossmann-like Domain"/>
    <property type="match status" value="1"/>
</dbReference>
<dbReference type="GO" id="GO:0008206">
    <property type="term" value="P:bile acid metabolic process"/>
    <property type="evidence" value="ECO:0007669"/>
    <property type="project" value="UniProtKB-ARBA"/>
</dbReference>
<keyword evidence="4" id="KW-1185">Reference proteome</keyword>
<dbReference type="AlphaFoldDB" id="A0A917E436"/>
<dbReference type="Proteomes" id="UP000612456">
    <property type="component" value="Unassembled WGS sequence"/>
</dbReference>
<gene>
    <name evidence="3" type="primary">gno</name>
    <name evidence="3" type="ORF">GCM10010911_67600</name>
</gene>
<organism evidence="3 4">
    <name type="scientific">Paenibacillus nasutitermitis</name>
    <dbReference type="NCBI Taxonomy" id="1652958"/>
    <lineage>
        <taxon>Bacteria</taxon>
        <taxon>Bacillati</taxon>
        <taxon>Bacillota</taxon>
        <taxon>Bacilli</taxon>
        <taxon>Bacillales</taxon>
        <taxon>Paenibacillaceae</taxon>
        <taxon>Paenibacillus</taxon>
    </lineage>
</organism>
<dbReference type="PRINTS" id="PR00080">
    <property type="entry name" value="SDRFAMILY"/>
</dbReference>
<evidence type="ECO:0000256" key="1">
    <source>
        <dbReference type="ARBA" id="ARBA00006484"/>
    </source>
</evidence>
<dbReference type="GO" id="GO:0016616">
    <property type="term" value="F:oxidoreductase activity, acting on the CH-OH group of donors, NAD or NADP as acceptor"/>
    <property type="evidence" value="ECO:0007669"/>
    <property type="project" value="TreeGrafter"/>
</dbReference>
<dbReference type="PANTHER" id="PTHR42760:SF40">
    <property type="entry name" value="3-OXOACYL-[ACYL-CARRIER-PROTEIN] REDUCTASE, CHLOROPLASTIC"/>
    <property type="match status" value="1"/>
</dbReference>
<name>A0A917E436_9BACL</name>
<accession>A0A917E436</accession>
<keyword evidence="2" id="KW-0560">Oxidoreductase</keyword>
<dbReference type="PANTHER" id="PTHR42760">
    <property type="entry name" value="SHORT-CHAIN DEHYDROGENASES/REDUCTASES FAMILY MEMBER"/>
    <property type="match status" value="1"/>
</dbReference>
<evidence type="ECO:0000256" key="2">
    <source>
        <dbReference type="ARBA" id="ARBA00023002"/>
    </source>
</evidence>
<comment type="caution">
    <text evidence="3">The sequence shown here is derived from an EMBL/GenBank/DDBJ whole genome shotgun (WGS) entry which is preliminary data.</text>
</comment>
<evidence type="ECO:0000313" key="4">
    <source>
        <dbReference type="Proteomes" id="UP000612456"/>
    </source>
</evidence>
<dbReference type="SUPFAM" id="SSF51735">
    <property type="entry name" value="NAD(P)-binding Rossmann-fold domains"/>
    <property type="match status" value="1"/>
</dbReference>
<dbReference type="EMBL" id="BMHP01000011">
    <property type="protein sequence ID" value="GGD99186.1"/>
    <property type="molecule type" value="Genomic_DNA"/>
</dbReference>
<dbReference type="InterPro" id="IPR036291">
    <property type="entry name" value="NAD(P)-bd_dom_sf"/>
</dbReference>
<dbReference type="FunFam" id="3.40.50.720:FF:000084">
    <property type="entry name" value="Short-chain dehydrogenase reductase"/>
    <property type="match status" value="1"/>
</dbReference>